<feature type="region of interest" description="Disordered" evidence="1">
    <location>
        <begin position="114"/>
        <end position="143"/>
    </location>
</feature>
<dbReference type="AlphaFoldDB" id="A0A8H3DK33"/>
<sequence>MKLLARIVLTLLAASSLAQAASVALRNNDDFFSGFIDTLNKNNLTTLAENYARIAKTEEGKPIVDLLKTGEFTILAPENCAFDPDHPDIDPDIIKYSTLWGSIDKHFKTSDFTRRDAPYGTHEPAPSTFPRRNNTGNSKRTPSLDGFQVQVIDQFFTPSSWKRWSNDPLIFIDRAVGNAKVLGRFTFQKIIVLIVDTVLTLPTAVSDLLCKPLISSAPNGFLKFKEALEKTGLLDLVDTKDKLTASFSSRILLGVEF</sequence>
<evidence type="ECO:0008006" key="5">
    <source>
        <dbReference type="Google" id="ProtNLM"/>
    </source>
</evidence>
<feature type="signal peptide" evidence="2">
    <location>
        <begin position="1"/>
        <end position="20"/>
    </location>
</feature>
<protein>
    <recommendedName>
        <fullName evidence="5">FAS1 domain-containing protein</fullName>
    </recommendedName>
</protein>
<name>A0A8H3DK33_9AGAM</name>
<evidence type="ECO:0000313" key="4">
    <source>
        <dbReference type="Proteomes" id="UP000663853"/>
    </source>
</evidence>
<dbReference type="Proteomes" id="UP000663853">
    <property type="component" value="Unassembled WGS sequence"/>
</dbReference>
<evidence type="ECO:0000313" key="3">
    <source>
        <dbReference type="EMBL" id="CAE6531264.1"/>
    </source>
</evidence>
<evidence type="ECO:0000256" key="2">
    <source>
        <dbReference type="SAM" id="SignalP"/>
    </source>
</evidence>
<proteinExistence type="predicted"/>
<keyword evidence="2" id="KW-0732">Signal</keyword>
<feature type="chain" id="PRO_5034470063" description="FAS1 domain-containing protein" evidence="2">
    <location>
        <begin position="21"/>
        <end position="257"/>
    </location>
</feature>
<accession>A0A8H3DK33</accession>
<dbReference type="EMBL" id="CAJMXA010004009">
    <property type="protein sequence ID" value="CAE6531264.1"/>
    <property type="molecule type" value="Genomic_DNA"/>
</dbReference>
<evidence type="ECO:0000256" key="1">
    <source>
        <dbReference type="SAM" id="MobiDB-lite"/>
    </source>
</evidence>
<organism evidence="3 4">
    <name type="scientific">Rhizoctonia solani</name>
    <dbReference type="NCBI Taxonomy" id="456999"/>
    <lineage>
        <taxon>Eukaryota</taxon>
        <taxon>Fungi</taxon>
        <taxon>Dikarya</taxon>
        <taxon>Basidiomycota</taxon>
        <taxon>Agaricomycotina</taxon>
        <taxon>Agaricomycetes</taxon>
        <taxon>Cantharellales</taxon>
        <taxon>Ceratobasidiaceae</taxon>
        <taxon>Rhizoctonia</taxon>
    </lineage>
</organism>
<gene>
    <name evidence="3" type="ORF">RDB_LOCUS168130</name>
</gene>
<feature type="compositionally biased region" description="Polar residues" evidence="1">
    <location>
        <begin position="130"/>
        <end position="141"/>
    </location>
</feature>
<comment type="caution">
    <text evidence="3">The sequence shown here is derived from an EMBL/GenBank/DDBJ whole genome shotgun (WGS) entry which is preliminary data.</text>
</comment>
<reference evidence="3" key="1">
    <citation type="submission" date="2021-01" db="EMBL/GenBank/DDBJ databases">
        <authorList>
            <person name="Kaushik A."/>
        </authorList>
    </citation>
    <scope>NUCLEOTIDE SEQUENCE</scope>
    <source>
        <strain evidence="3">AG6-10EEA</strain>
    </source>
</reference>